<keyword evidence="4 8" id="KW-1133">Transmembrane helix</keyword>
<evidence type="ECO:0000313" key="10">
    <source>
        <dbReference type="EMBL" id="RAY15269.1"/>
    </source>
</evidence>
<dbReference type="GO" id="GO:0008137">
    <property type="term" value="F:NADH dehydrogenase (ubiquinone) activity"/>
    <property type="evidence" value="ECO:0007669"/>
    <property type="project" value="InterPro"/>
</dbReference>
<keyword evidence="5 8" id="KW-0472">Membrane</keyword>
<feature type="transmembrane region" description="Helical" evidence="8">
    <location>
        <begin position="157"/>
        <end position="175"/>
    </location>
</feature>
<proteinExistence type="inferred from homology"/>
<comment type="similarity">
    <text evidence="2">Belongs to the complex I subunit 4 family.</text>
</comment>
<feature type="domain" description="NADH:quinone oxidoreductase/Mrp antiporter transmembrane" evidence="9">
    <location>
        <begin position="151"/>
        <end position="449"/>
    </location>
</feature>
<feature type="region of interest" description="Disordered" evidence="7">
    <location>
        <begin position="513"/>
        <end position="532"/>
    </location>
</feature>
<dbReference type="PANTHER" id="PTHR43507">
    <property type="entry name" value="NADH-UBIQUINONE OXIDOREDUCTASE CHAIN 4"/>
    <property type="match status" value="1"/>
</dbReference>
<evidence type="ECO:0000256" key="7">
    <source>
        <dbReference type="SAM" id="MobiDB-lite"/>
    </source>
</evidence>
<dbReference type="GO" id="GO:0012505">
    <property type="term" value="C:endomembrane system"/>
    <property type="evidence" value="ECO:0007669"/>
    <property type="project" value="UniProtKB-SubCell"/>
</dbReference>
<feature type="transmembrane region" description="Helical" evidence="8">
    <location>
        <begin position="187"/>
        <end position="208"/>
    </location>
</feature>
<evidence type="ECO:0000256" key="5">
    <source>
        <dbReference type="ARBA" id="ARBA00023136"/>
    </source>
</evidence>
<comment type="caution">
    <text evidence="10">The sequence shown here is derived from an EMBL/GenBank/DDBJ whole genome shotgun (WGS) entry which is preliminary data.</text>
</comment>
<reference evidence="10 11" key="1">
    <citation type="submission" date="2018-06" db="EMBL/GenBank/DDBJ databases">
        <title>Actinomadura craniellae sp. nov. isolated from marine sponge Craniella sp.</title>
        <authorList>
            <person name="Li L."/>
            <person name="Xu Q.H."/>
            <person name="Lin H.W."/>
            <person name="Lu Y.H."/>
        </authorList>
    </citation>
    <scope>NUCLEOTIDE SEQUENCE [LARGE SCALE GENOMIC DNA]</scope>
    <source>
        <strain evidence="10 11">LHW63021</strain>
    </source>
</reference>
<dbReference type="OrthoDB" id="9768329at2"/>
<keyword evidence="11" id="KW-1185">Reference proteome</keyword>
<evidence type="ECO:0000256" key="4">
    <source>
        <dbReference type="ARBA" id="ARBA00022989"/>
    </source>
</evidence>
<sequence>MDDFPWLSLLIALPAVGALALALLPKGSDALAKRLALAISLVVAALTVVLAFRFEVGGPRFQFAEKYWWIKQFGVHWGLGVDGLALAMIVLSAILVPLVLLASWNAADRYGGAGEPPASAGDGTPARTRSAKAYFALILALEAMMIGVFAATDVFLFYVFFEAMLIPVYFIIGYYGGPQRSYAAVKFLLYSLFGGLLMLVAVIGLYVLSARPPAQGGLGEGTFMVDQLARLDLDPTTAKWLFLGFFIAFAIKAPLVPFHTWLPDAAGQAPAGALVLIVGVLDKVGTYGMLRFCLELFPGAAKWATPVVLTLAVIGIVYGAILAIGQIDLKRLIAYTSISHFGFIALGIFAMTSQGQAGAMLYMVNHGFATGALFLVAGFMIVRRGSARIDAYGGVQKVAPLLAGAFLISGLASLSLPGLAPFVSELLVLVGTFSQYQVAAVVATTGLVLSAIYILWAYQRTMNGPTADAVKGMPDLSRREVAVVAPILAIIVALGFYPRPVLDMVNPTVKQTMSRVQTQDPAPTVAEKGARP</sequence>
<dbReference type="GO" id="GO:0015990">
    <property type="term" value="P:electron transport coupled proton transport"/>
    <property type="evidence" value="ECO:0007669"/>
    <property type="project" value="TreeGrafter"/>
</dbReference>
<feature type="transmembrane region" description="Helical" evidence="8">
    <location>
        <begin position="479"/>
        <end position="497"/>
    </location>
</feature>
<feature type="transmembrane region" description="Helical" evidence="8">
    <location>
        <begin position="359"/>
        <end position="382"/>
    </location>
</feature>
<name>A0A365H8A7_9ACTN</name>
<evidence type="ECO:0000256" key="8">
    <source>
        <dbReference type="SAM" id="Phobius"/>
    </source>
</evidence>
<dbReference type="RefSeq" id="WP_111865864.1">
    <property type="nucleotide sequence ID" value="NZ_QLYX01000004.1"/>
</dbReference>
<dbReference type="AlphaFoldDB" id="A0A365H8A7"/>
<keyword evidence="10" id="KW-0560">Oxidoreductase</keyword>
<feature type="transmembrane region" description="Helical" evidence="8">
    <location>
        <begin position="6"/>
        <end position="24"/>
    </location>
</feature>
<dbReference type="InterPro" id="IPR001750">
    <property type="entry name" value="ND/Mrp_TM"/>
</dbReference>
<feature type="transmembrane region" description="Helical" evidence="8">
    <location>
        <begin position="74"/>
        <end position="101"/>
    </location>
</feature>
<evidence type="ECO:0000259" key="9">
    <source>
        <dbReference type="Pfam" id="PF00361"/>
    </source>
</evidence>
<dbReference type="GO" id="GO:0016020">
    <property type="term" value="C:membrane"/>
    <property type="evidence" value="ECO:0007669"/>
    <property type="project" value="UniProtKB-SubCell"/>
</dbReference>
<dbReference type="PANTHER" id="PTHR43507:SF1">
    <property type="entry name" value="NADH-UBIQUINONE OXIDOREDUCTASE CHAIN 4"/>
    <property type="match status" value="1"/>
</dbReference>
<accession>A0A365H8A7</accession>
<feature type="transmembrane region" description="Helical" evidence="8">
    <location>
        <begin position="274"/>
        <end position="297"/>
    </location>
</feature>
<dbReference type="GO" id="GO:0048039">
    <property type="term" value="F:ubiquinone binding"/>
    <property type="evidence" value="ECO:0007669"/>
    <property type="project" value="TreeGrafter"/>
</dbReference>
<gene>
    <name evidence="10" type="ORF">DPM19_11205</name>
</gene>
<feature type="transmembrane region" description="Helical" evidence="8">
    <location>
        <begin position="332"/>
        <end position="353"/>
    </location>
</feature>
<dbReference type="NCBIfam" id="TIGR01972">
    <property type="entry name" value="NDH_I_M"/>
    <property type="match status" value="1"/>
</dbReference>
<comment type="subcellular location">
    <subcellularLocation>
        <location evidence="1">Endomembrane system</location>
        <topology evidence="1">Multi-pass membrane protein</topology>
    </subcellularLocation>
    <subcellularLocation>
        <location evidence="6">Membrane</location>
        <topology evidence="6">Multi-pass membrane protein</topology>
    </subcellularLocation>
</comment>
<protein>
    <submittedName>
        <fullName evidence="10">NADH-quinone oxidoreductase subunit M</fullName>
        <ecNumber evidence="10">1.6.5.11</ecNumber>
    </submittedName>
</protein>
<dbReference type="EC" id="1.6.5.11" evidence="10"/>
<dbReference type="EMBL" id="QLYX01000004">
    <property type="protein sequence ID" value="RAY15269.1"/>
    <property type="molecule type" value="Genomic_DNA"/>
</dbReference>
<dbReference type="InterPro" id="IPR010227">
    <property type="entry name" value="NADH_Q_OxRdtase_chainM/4"/>
</dbReference>
<dbReference type="NCBIfam" id="NF004500">
    <property type="entry name" value="PRK05846.1-4"/>
    <property type="match status" value="1"/>
</dbReference>
<dbReference type="Proteomes" id="UP000251891">
    <property type="component" value="Unassembled WGS sequence"/>
</dbReference>
<feature type="transmembrane region" description="Helical" evidence="8">
    <location>
        <begin position="394"/>
        <end position="416"/>
    </location>
</feature>
<dbReference type="GO" id="GO:0003954">
    <property type="term" value="F:NADH dehydrogenase activity"/>
    <property type="evidence" value="ECO:0007669"/>
    <property type="project" value="TreeGrafter"/>
</dbReference>
<evidence type="ECO:0000256" key="6">
    <source>
        <dbReference type="RuleBase" id="RU000320"/>
    </source>
</evidence>
<evidence type="ECO:0000256" key="2">
    <source>
        <dbReference type="ARBA" id="ARBA00009025"/>
    </source>
</evidence>
<feature type="transmembrane region" description="Helical" evidence="8">
    <location>
        <begin position="36"/>
        <end position="54"/>
    </location>
</feature>
<keyword evidence="3 6" id="KW-0812">Transmembrane</keyword>
<feature type="transmembrane region" description="Helical" evidence="8">
    <location>
        <begin position="436"/>
        <end position="458"/>
    </location>
</feature>
<evidence type="ECO:0000256" key="1">
    <source>
        <dbReference type="ARBA" id="ARBA00004127"/>
    </source>
</evidence>
<dbReference type="Pfam" id="PF00361">
    <property type="entry name" value="Proton_antipo_M"/>
    <property type="match status" value="1"/>
</dbReference>
<evidence type="ECO:0000256" key="3">
    <source>
        <dbReference type="ARBA" id="ARBA00022692"/>
    </source>
</evidence>
<evidence type="ECO:0000313" key="11">
    <source>
        <dbReference type="Proteomes" id="UP000251891"/>
    </source>
</evidence>
<feature type="transmembrane region" description="Helical" evidence="8">
    <location>
        <begin position="240"/>
        <end position="262"/>
    </location>
</feature>
<feature type="transmembrane region" description="Helical" evidence="8">
    <location>
        <begin position="303"/>
        <end position="325"/>
    </location>
</feature>
<organism evidence="10 11">
    <name type="scientific">Actinomadura craniellae</name>
    <dbReference type="NCBI Taxonomy" id="2231787"/>
    <lineage>
        <taxon>Bacteria</taxon>
        <taxon>Bacillati</taxon>
        <taxon>Actinomycetota</taxon>
        <taxon>Actinomycetes</taxon>
        <taxon>Streptosporangiales</taxon>
        <taxon>Thermomonosporaceae</taxon>
        <taxon>Actinomadura</taxon>
    </lineage>
</organism>
<feature type="transmembrane region" description="Helical" evidence="8">
    <location>
        <begin position="133"/>
        <end position="151"/>
    </location>
</feature>
<dbReference type="InterPro" id="IPR003918">
    <property type="entry name" value="NADH_UbQ_OxRdtase"/>
</dbReference>
<dbReference type="GO" id="GO:0042773">
    <property type="term" value="P:ATP synthesis coupled electron transport"/>
    <property type="evidence" value="ECO:0007669"/>
    <property type="project" value="InterPro"/>
</dbReference>
<dbReference type="PRINTS" id="PR01437">
    <property type="entry name" value="NUOXDRDTASE4"/>
</dbReference>